<dbReference type="GO" id="GO:0032259">
    <property type="term" value="P:methylation"/>
    <property type="evidence" value="ECO:0007669"/>
    <property type="project" value="UniProtKB-KW"/>
</dbReference>
<accession>A0A845MHC3</accession>
<feature type="domain" description="Methyltransferase type 12" evidence="2">
    <location>
        <begin position="64"/>
        <end position="161"/>
    </location>
</feature>
<comment type="caution">
    <text evidence="3">The sequence shown here is derived from an EMBL/GenBank/DDBJ whole genome shotgun (WGS) entry which is preliminary data.</text>
</comment>
<dbReference type="SUPFAM" id="SSF53335">
    <property type="entry name" value="S-adenosyl-L-methionine-dependent methyltransferases"/>
    <property type="match status" value="1"/>
</dbReference>
<organism evidence="3 4">
    <name type="scientific">Sneathiella chungangensis</name>
    <dbReference type="NCBI Taxonomy" id="1418234"/>
    <lineage>
        <taxon>Bacteria</taxon>
        <taxon>Pseudomonadati</taxon>
        <taxon>Pseudomonadota</taxon>
        <taxon>Alphaproteobacteria</taxon>
        <taxon>Sneathiellales</taxon>
        <taxon>Sneathiellaceae</taxon>
        <taxon>Sneathiella</taxon>
    </lineage>
</organism>
<dbReference type="Pfam" id="PF08242">
    <property type="entry name" value="Methyltransf_12"/>
    <property type="match status" value="1"/>
</dbReference>
<dbReference type="EMBL" id="WTVA01000015">
    <property type="protein sequence ID" value="MZR23368.1"/>
    <property type="molecule type" value="Genomic_DNA"/>
</dbReference>
<dbReference type="Gene3D" id="3.40.50.150">
    <property type="entry name" value="Vaccinia Virus protein VP39"/>
    <property type="match status" value="1"/>
</dbReference>
<name>A0A845MHC3_9PROT</name>
<dbReference type="InterPro" id="IPR013217">
    <property type="entry name" value="Methyltransf_12"/>
</dbReference>
<dbReference type="CDD" id="cd02440">
    <property type="entry name" value="AdoMet_MTases"/>
    <property type="match status" value="1"/>
</dbReference>
<dbReference type="Proteomes" id="UP000445696">
    <property type="component" value="Unassembled WGS sequence"/>
</dbReference>
<evidence type="ECO:0000313" key="3">
    <source>
        <dbReference type="EMBL" id="MZR23368.1"/>
    </source>
</evidence>
<evidence type="ECO:0000259" key="2">
    <source>
        <dbReference type="Pfam" id="PF08242"/>
    </source>
</evidence>
<dbReference type="GO" id="GO:0008168">
    <property type="term" value="F:methyltransferase activity"/>
    <property type="evidence" value="ECO:0007669"/>
    <property type="project" value="UniProtKB-KW"/>
</dbReference>
<evidence type="ECO:0000313" key="4">
    <source>
        <dbReference type="Proteomes" id="UP000445696"/>
    </source>
</evidence>
<dbReference type="InterPro" id="IPR029063">
    <property type="entry name" value="SAM-dependent_MTases_sf"/>
</dbReference>
<proteinExistence type="predicted"/>
<gene>
    <name evidence="3" type="ORF">GQF03_13605</name>
</gene>
<keyword evidence="3" id="KW-0808">Transferase</keyword>
<keyword evidence="3" id="KW-0489">Methyltransferase</keyword>
<dbReference type="AlphaFoldDB" id="A0A845MHC3"/>
<feature type="region of interest" description="Disordered" evidence="1">
    <location>
        <begin position="1"/>
        <end position="31"/>
    </location>
</feature>
<dbReference type="RefSeq" id="WP_161339843.1">
    <property type="nucleotide sequence ID" value="NZ_JBHSDG010000003.1"/>
</dbReference>
<keyword evidence="4" id="KW-1185">Reference proteome</keyword>
<protein>
    <submittedName>
        <fullName evidence="3">Methyltransferase</fullName>
    </submittedName>
</protein>
<evidence type="ECO:0000256" key="1">
    <source>
        <dbReference type="SAM" id="MobiDB-lite"/>
    </source>
</evidence>
<sequence>MAKGRGKRDRAVKRQYEMLPYPPRDPKDEAKRLIEGSPSHLDELNHYLFAGRRDFSRPFRALVAGGGTGDAAIMLAQHLANRGDAGQVVYLDLSTASRKIAEARARARGLTNIEFLTGSLLDLPKMDIAPFDYIDCCGVLHHLEEPEAGLGALVAVLDDGGGMGLMLYATLGRTGVYPVQNALKALGGSADTAEQVRLAKSLLKDLSPNHWLNRNRVIGDHKLGDDAALYDLLLHPRDRSYLVPELLLLLEGAAMELVSFIEPVRYDPEHYLKDKELRKRARELPDGERAALAENLSGTIKTHSFYARKVGGVAPGPAKFDPEMIPFLKDGNADVLARALAARPALTVHFDTEPAQIDIPTGAAEFVKRIDGRTSLRDMQAAMPLSWPDFRARFAPAYKMLNGLNLLWLKSG</sequence>
<feature type="compositionally biased region" description="Basic residues" evidence="1">
    <location>
        <begin position="1"/>
        <end position="13"/>
    </location>
</feature>
<dbReference type="OrthoDB" id="649979at2"/>
<reference evidence="3 4" key="1">
    <citation type="journal article" date="2014" name="Int. J. Syst. Evol. Microbiol.">
        <title>Sneathiella chungangensis sp. nov., isolated from a marine sand, and emended description of the genus Sneathiella.</title>
        <authorList>
            <person name="Siamphan C."/>
            <person name="Kim H."/>
            <person name="Lee J.S."/>
            <person name="Kim W."/>
        </authorList>
    </citation>
    <scope>NUCLEOTIDE SEQUENCE [LARGE SCALE GENOMIC DNA]</scope>
    <source>
        <strain evidence="3 4">KCTC 32476</strain>
    </source>
</reference>